<gene>
    <name evidence="2" type="ORF">NWE73_05415</name>
</gene>
<dbReference type="GO" id="GO:0032259">
    <property type="term" value="P:methylation"/>
    <property type="evidence" value="ECO:0007669"/>
    <property type="project" value="UniProtKB-KW"/>
</dbReference>
<feature type="domain" description="Methyltransferase FkbM" evidence="1">
    <location>
        <begin position="53"/>
        <end position="216"/>
    </location>
</feature>
<accession>A0ABT6DG14</accession>
<organism evidence="2 3">
    <name type="scientific">Bdellovibrio svalbardensis</name>
    <dbReference type="NCBI Taxonomy" id="2972972"/>
    <lineage>
        <taxon>Bacteria</taxon>
        <taxon>Pseudomonadati</taxon>
        <taxon>Bdellovibrionota</taxon>
        <taxon>Bdellovibrionia</taxon>
        <taxon>Bdellovibrionales</taxon>
        <taxon>Pseudobdellovibrionaceae</taxon>
        <taxon>Bdellovibrio</taxon>
    </lineage>
</organism>
<dbReference type="InterPro" id="IPR006342">
    <property type="entry name" value="FkbM_mtfrase"/>
</dbReference>
<dbReference type="EMBL" id="JANRMI010000001">
    <property type="protein sequence ID" value="MDG0815789.1"/>
    <property type="molecule type" value="Genomic_DNA"/>
</dbReference>
<dbReference type="NCBIfam" id="TIGR01444">
    <property type="entry name" value="fkbM_fam"/>
    <property type="match status" value="1"/>
</dbReference>
<sequence length="275" mass="31269">MQKFEIFPGESFYLNLHPEKEILSEIIREKGFYSYNDLYVFRKILSAGGVFVDVGANIGWHTISMASYLSEGQVIAFEPDVANFRLLEENTKKNDFSNVICAEKALSNYNGPGQLSLSGANFGDHILDPTNLLDPRSKVRVDVVTGDSYFWNQENLKRMDLIKIDAQGSECKILEGFKKIIQHYQPAIMIEYSPRHISAAGDSVFEIFAFIEKSGYFPFQIVEDLDREPNRLLDFVSIENLLSATKVLMERGTGVDLLLLKPQQIEHLQRQGFVL</sequence>
<dbReference type="Pfam" id="PF05050">
    <property type="entry name" value="Methyltransf_21"/>
    <property type="match status" value="1"/>
</dbReference>
<dbReference type="Proteomes" id="UP001152321">
    <property type="component" value="Unassembled WGS sequence"/>
</dbReference>
<comment type="caution">
    <text evidence="2">The sequence shown here is derived from an EMBL/GenBank/DDBJ whole genome shotgun (WGS) entry which is preliminary data.</text>
</comment>
<keyword evidence="3" id="KW-1185">Reference proteome</keyword>
<name>A0ABT6DG14_9BACT</name>
<dbReference type="InterPro" id="IPR052514">
    <property type="entry name" value="SAM-dependent_MTase"/>
</dbReference>
<dbReference type="GO" id="GO:0008168">
    <property type="term" value="F:methyltransferase activity"/>
    <property type="evidence" value="ECO:0007669"/>
    <property type="project" value="UniProtKB-KW"/>
</dbReference>
<dbReference type="Gene3D" id="3.40.50.150">
    <property type="entry name" value="Vaccinia Virus protein VP39"/>
    <property type="match status" value="1"/>
</dbReference>
<dbReference type="PANTHER" id="PTHR34203:SF15">
    <property type="entry name" value="SLL1173 PROTEIN"/>
    <property type="match status" value="1"/>
</dbReference>
<dbReference type="PANTHER" id="PTHR34203">
    <property type="entry name" value="METHYLTRANSFERASE, FKBM FAMILY PROTEIN"/>
    <property type="match status" value="1"/>
</dbReference>
<proteinExistence type="predicted"/>
<reference evidence="2" key="1">
    <citation type="submission" date="2022-08" db="EMBL/GenBank/DDBJ databases">
        <title>Novel Bdellovibrio Species Isolated from Svalbard: Designation Bdellovibrio svalbardensis.</title>
        <authorList>
            <person name="Mitchell R.J."/>
            <person name="Choi S.Y."/>
        </authorList>
    </citation>
    <scope>NUCLEOTIDE SEQUENCE</scope>
    <source>
        <strain evidence="2">PAP01</strain>
    </source>
</reference>
<evidence type="ECO:0000313" key="3">
    <source>
        <dbReference type="Proteomes" id="UP001152321"/>
    </source>
</evidence>
<keyword evidence="2" id="KW-0489">Methyltransferase</keyword>
<evidence type="ECO:0000259" key="1">
    <source>
        <dbReference type="Pfam" id="PF05050"/>
    </source>
</evidence>
<dbReference type="InterPro" id="IPR029063">
    <property type="entry name" value="SAM-dependent_MTases_sf"/>
</dbReference>
<keyword evidence="2" id="KW-0808">Transferase</keyword>
<dbReference type="SUPFAM" id="SSF53335">
    <property type="entry name" value="S-adenosyl-L-methionine-dependent methyltransferases"/>
    <property type="match status" value="1"/>
</dbReference>
<protein>
    <submittedName>
        <fullName evidence="2">FkbM family methyltransferase</fullName>
    </submittedName>
</protein>
<evidence type="ECO:0000313" key="2">
    <source>
        <dbReference type="EMBL" id="MDG0815789.1"/>
    </source>
</evidence>
<dbReference type="RefSeq" id="WP_277577259.1">
    <property type="nucleotide sequence ID" value="NZ_JANRMI010000001.1"/>
</dbReference>